<protein>
    <submittedName>
        <fullName evidence="1">Uncharacterized protein</fullName>
    </submittedName>
</protein>
<comment type="caution">
    <text evidence="1">The sequence shown here is derived from an EMBL/GenBank/DDBJ whole genome shotgun (WGS) entry which is preliminary data.</text>
</comment>
<dbReference type="EMBL" id="JACMHY010000013">
    <property type="protein sequence ID" value="MBC2868690.1"/>
    <property type="molecule type" value="Genomic_DNA"/>
</dbReference>
<gene>
    <name evidence="1" type="ORF">H1R13_28115</name>
</gene>
<evidence type="ECO:0000313" key="2">
    <source>
        <dbReference type="Proteomes" id="UP000517694"/>
    </source>
</evidence>
<dbReference type="Proteomes" id="UP000517694">
    <property type="component" value="Unassembled WGS sequence"/>
</dbReference>
<dbReference type="AlphaFoldDB" id="A0A7X1LSY1"/>
<accession>A0A7X1LSY1</accession>
<reference evidence="1 2" key="1">
    <citation type="submission" date="2020-08" db="EMBL/GenBank/DDBJ databases">
        <title>Whole-Genome Sequence of French Clinical Streptomyces mexicanus Strain Q0842.</title>
        <authorList>
            <person name="Boxberger M."/>
            <person name="La Scola B."/>
        </authorList>
    </citation>
    <scope>NUCLEOTIDE SEQUENCE [LARGE SCALE GENOMIC DNA]</scope>
    <source>
        <strain evidence="1 2">Marseille-Q0842</strain>
    </source>
</reference>
<name>A0A7X1LSY1_9ACTN</name>
<dbReference type="RefSeq" id="WP_159664933.1">
    <property type="nucleotide sequence ID" value="NZ_JACMHY010000013.1"/>
</dbReference>
<sequence length="286" mass="31069">MITLPLSPEQSTVYWTVAVCDTYGSVNRTTGLHSASAVRQQHDFWSAKQSTARIELTEHTLLQVRTVTAFEGLPGAGEPTPLPDLPAGAQEVKRFFKFARALEDGSLTGFGPAVLSTGDEVRYFYEWTAKNQERAQAVRVDVSTLRILDITLTHYTRELQLADLPDDDATSLVGQLETAGLYWIPVHEKAGTHLRVPLADGSQMTISRTPADVQAPGSQPTVDDRGGWLAVWDDFNGVSVEVYRSARQGLTRAADTAALTAAVLDCARKHGGGPVLTDQSGQPHTR</sequence>
<dbReference type="OrthoDB" id="4133367at2"/>
<evidence type="ECO:0000313" key="1">
    <source>
        <dbReference type="EMBL" id="MBC2868690.1"/>
    </source>
</evidence>
<organism evidence="1 2">
    <name type="scientific">Streptomyces mexicanus</name>
    <dbReference type="NCBI Taxonomy" id="178566"/>
    <lineage>
        <taxon>Bacteria</taxon>
        <taxon>Bacillati</taxon>
        <taxon>Actinomycetota</taxon>
        <taxon>Actinomycetes</taxon>
        <taxon>Kitasatosporales</taxon>
        <taxon>Streptomycetaceae</taxon>
        <taxon>Streptomyces</taxon>
    </lineage>
</organism>
<keyword evidence="2" id="KW-1185">Reference proteome</keyword>
<proteinExistence type="predicted"/>